<evidence type="ECO:0000259" key="9">
    <source>
        <dbReference type="PROSITE" id="PS50109"/>
    </source>
</evidence>
<dbReference type="PROSITE" id="PS50109">
    <property type="entry name" value="HIS_KIN"/>
    <property type="match status" value="1"/>
</dbReference>
<evidence type="ECO:0000256" key="2">
    <source>
        <dbReference type="ARBA" id="ARBA00004370"/>
    </source>
</evidence>
<feature type="transmembrane region" description="Helical" evidence="8">
    <location>
        <begin position="12"/>
        <end position="30"/>
    </location>
</feature>
<evidence type="ECO:0000256" key="6">
    <source>
        <dbReference type="ARBA" id="ARBA00022777"/>
    </source>
</evidence>
<dbReference type="GO" id="GO:0000155">
    <property type="term" value="F:phosphorelay sensor kinase activity"/>
    <property type="evidence" value="ECO:0007669"/>
    <property type="project" value="InterPro"/>
</dbReference>
<gene>
    <name evidence="14" type="ORF">JFN93_18900</name>
</gene>
<dbReference type="PANTHER" id="PTHR43065">
    <property type="entry name" value="SENSOR HISTIDINE KINASE"/>
    <property type="match status" value="1"/>
</dbReference>
<comment type="subcellular location">
    <subcellularLocation>
        <location evidence="2">Membrane</location>
    </subcellularLocation>
</comment>
<dbReference type="SMART" id="SM00086">
    <property type="entry name" value="PAC"/>
    <property type="match status" value="2"/>
</dbReference>
<feature type="domain" description="Response regulatory" evidence="10">
    <location>
        <begin position="749"/>
        <end position="864"/>
    </location>
</feature>
<evidence type="ECO:0000259" key="10">
    <source>
        <dbReference type="PROSITE" id="PS50110"/>
    </source>
</evidence>
<accession>A0A8J7M1A0</accession>
<evidence type="ECO:0000256" key="7">
    <source>
        <dbReference type="PROSITE-ProRule" id="PRU00169"/>
    </source>
</evidence>
<dbReference type="CDD" id="cd00156">
    <property type="entry name" value="REC"/>
    <property type="match status" value="1"/>
</dbReference>
<dbReference type="PROSITE" id="PS50113">
    <property type="entry name" value="PAC"/>
    <property type="match status" value="2"/>
</dbReference>
<dbReference type="InterPro" id="IPR004358">
    <property type="entry name" value="Sig_transdc_His_kin-like_C"/>
</dbReference>
<keyword evidence="8" id="KW-0812">Transmembrane</keyword>
<dbReference type="Gene3D" id="3.40.50.2300">
    <property type="match status" value="1"/>
</dbReference>
<dbReference type="InterPro" id="IPR001610">
    <property type="entry name" value="PAC"/>
</dbReference>
<dbReference type="InterPro" id="IPR005467">
    <property type="entry name" value="His_kinase_dom"/>
</dbReference>
<dbReference type="GO" id="GO:0016020">
    <property type="term" value="C:membrane"/>
    <property type="evidence" value="ECO:0007669"/>
    <property type="project" value="UniProtKB-SubCell"/>
</dbReference>
<feature type="domain" description="PAS" evidence="11">
    <location>
        <begin position="368"/>
        <end position="439"/>
    </location>
</feature>
<dbReference type="Gene3D" id="3.30.450.20">
    <property type="entry name" value="PAS domain"/>
    <property type="match status" value="2"/>
</dbReference>
<feature type="domain" description="PAC" evidence="12">
    <location>
        <begin position="442"/>
        <end position="494"/>
    </location>
</feature>
<dbReference type="InterPro" id="IPR003594">
    <property type="entry name" value="HATPase_dom"/>
</dbReference>
<evidence type="ECO:0000259" key="13">
    <source>
        <dbReference type="PROSITE" id="PS50885"/>
    </source>
</evidence>
<dbReference type="Gene3D" id="6.10.340.10">
    <property type="match status" value="1"/>
</dbReference>
<feature type="domain" description="PAC" evidence="12">
    <location>
        <begin position="312"/>
        <end position="367"/>
    </location>
</feature>
<dbReference type="InterPro" id="IPR001789">
    <property type="entry name" value="Sig_transdc_resp-reg_receiver"/>
</dbReference>
<dbReference type="Gene3D" id="3.30.565.10">
    <property type="entry name" value="Histidine kinase-like ATPase, C-terminal domain"/>
    <property type="match status" value="1"/>
</dbReference>
<feature type="domain" description="HAMP" evidence="13">
    <location>
        <begin position="174"/>
        <end position="228"/>
    </location>
</feature>
<keyword evidence="6" id="KW-0418">Kinase</keyword>
<evidence type="ECO:0000313" key="14">
    <source>
        <dbReference type="EMBL" id="MBJ6726784.1"/>
    </source>
</evidence>
<comment type="caution">
    <text evidence="14">The sequence shown here is derived from an EMBL/GenBank/DDBJ whole genome shotgun (WGS) entry which is preliminary data.</text>
</comment>
<dbReference type="SMART" id="SM00091">
    <property type="entry name" value="PAS"/>
    <property type="match status" value="2"/>
</dbReference>
<dbReference type="SUPFAM" id="SSF52172">
    <property type="entry name" value="CheY-like"/>
    <property type="match status" value="1"/>
</dbReference>
<name>A0A8J7M1A0_9BACT</name>
<reference evidence="14" key="1">
    <citation type="submission" date="2020-12" db="EMBL/GenBank/DDBJ databases">
        <title>Geomonas sp. Red875, isolated from river sediment.</title>
        <authorList>
            <person name="Xu Z."/>
            <person name="Zhang Z."/>
            <person name="Masuda Y."/>
            <person name="Itoh H."/>
            <person name="Senoo K."/>
        </authorList>
    </citation>
    <scope>NUCLEOTIDE SEQUENCE</scope>
    <source>
        <strain evidence="14">Red875</strain>
    </source>
</reference>
<protein>
    <recommendedName>
        <fullName evidence="3">histidine kinase</fullName>
        <ecNumber evidence="3">2.7.13.3</ecNumber>
    </recommendedName>
</protein>
<evidence type="ECO:0000259" key="12">
    <source>
        <dbReference type="PROSITE" id="PS50113"/>
    </source>
</evidence>
<keyword evidence="5" id="KW-0808">Transferase</keyword>
<dbReference type="InterPro" id="IPR036890">
    <property type="entry name" value="HATPase_C_sf"/>
</dbReference>
<evidence type="ECO:0000256" key="3">
    <source>
        <dbReference type="ARBA" id="ARBA00012438"/>
    </source>
</evidence>
<dbReference type="Pfam" id="PF08448">
    <property type="entry name" value="PAS_4"/>
    <property type="match status" value="2"/>
</dbReference>
<dbReference type="Pfam" id="PF00072">
    <property type="entry name" value="Response_reg"/>
    <property type="match status" value="1"/>
</dbReference>
<dbReference type="InterPro" id="IPR000014">
    <property type="entry name" value="PAS"/>
</dbReference>
<dbReference type="PROSITE" id="PS50885">
    <property type="entry name" value="HAMP"/>
    <property type="match status" value="1"/>
</dbReference>
<keyword evidence="4 7" id="KW-0597">Phosphoprotein</keyword>
<dbReference type="NCBIfam" id="TIGR00229">
    <property type="entry name" value="sensory_box"/>
    <property type="match status" value="2"/>
</dbReference>
<organism evidence="14 15">
    <name type="scientific">Geomesophilobacter sediminis</name>
    <dbReference type="NCBI Taxonomy" id="2798584"/>
    <lineage>
        <taxon>Bacteria</taxon>
        <taxon>Pseudomonadati</taxon>
        <taxon>Thermodesulfobacteriota</taxon>
        <taxon>Desulfuromonadia</taxon>
        <taxon>Geobacterales</taxon>
        <taxon>Geobacteraceae</taxon>
        <taxon>Geomesophilobacter</taxon>
    </lineage>
</organism>
<keyword evidence="15" id="KW-1185">Reference proteome</keyword>
<dbReference type="SUPFAM" id="SSF55785">
    <property type="entry name" value="PYP-like sensor domain (PAS domain)"/>
    <property type="match status" value="2"/>
</dbReference>
<dbReference type="EC" id="2.7.13.3" evidence="3"/>
<keyword evidence="8" id="KW-0472">Membrane</keyword>
<dbReference type="AlphaFoldDB" id="A0A8J7M1A0"/>
<dbReference type="PRINTS" id="PR00344">
    <property type="entry name" value="BCTRLSENSOR"/>
</dbReference>
<dbReference type="InterPro" id="IPR003661">
    <property type="entry name" value="HisK_dim/P_dom"/>
</dbReference>
<dbReference type="InterPro" id="IPR036097">
    <property type="entry name" value="HisK_dim/P_sf"/>
</dbReference>
<dbReference type="Proteomes" id="UP000636888">
    <property type="component" value="Unassembled WGS sequence"/>
</dbReference>
<comment type="catalytic activity">
    <reaction evidence="1">
        <text>ATP + protein L-histidine = ADP + protein N-phospho-L-histidine.</text>
        <dbReference type="EC" id="2.7.13.3"/>
    </reaction>
</comment>
<feature type="transmembrane region" description="Helical" evidence="8">
    <location>
        <begin position="146"/>
        <end position="172"/>
    </location>
</feature>
<dbReference type="SUPFAM" id="SSF47384">
    <property type="entry name" value="Homodimeric domain of signal transducing histidine kinase"/>
    <property type="match status" value="1"/>
</dbReference>
<feature type="domain" description="Histidine kinase" evidence="9">
    <location>
        <begin position="507"/>
        <end position="730"/>
    </location>
</feature>
<sequence length="867" mass="96705">MSIRPRSISNYLAVVLLTVITLILLAYCYVDYINARAHHMSHLREQLKVTAVQVTTGLEVPLGNRDHRQVDTFLDGIMADPTIAYIDVTGADTVFQRGRNDKWEVIGRALPMTEPVLEIQQPITYSGKKVGAVRIGLTTRYVKEELVNGAVTTLVLILFLDAATCGILYLILSRKLLSPLEQLNEFAGSVIRGEPQEAAVSEAPLLDELENLRSSLVTMVEVLSTRMEEQKKAEEELRRNRNMLSTIVDTIPQAVFWKDRAYRYLGCNRRFAADAGVGSPEEIVGKTDLDLWWLPEDVATYRTDDREVMSQNRSKLHIIEPLQKGTTRAWLDTSKLPLVDGSGRVYAVLGVYEDITERKRSEEELKAEKERAELYLEIVEVVLVALDIKGQVTMLNRKGYEVLGYREGELLGKDWFMHCVPADDYDDASSMFERVLSGRHAEYSENRIVTKSGEQRLIAWHNTLLRNAAGTVIGTLSSGEDITSRKLLEEQLHHSQKMESIGRLAGGVAHDFNNMLSVIIGAASLAQGLTPTDDPITTLLAQILKAAERSSTITRQLLAFSRKQVTAPKPINLNALLLESEKVLSRLISEDIKLTFQPSLGLWTVLIDPSQVDQILMNLCVNARDAMPHGGTLTMHTGNTHIDEGYTHTHIDARPGDYVMLTVSDTGIGMTREVQEHIFEPFFTTKPIGEGTGLGLATVYGIVTQNNGFINVYSELGQGTVFRIYLPRYLADAKAPESQGRIPLEGTGTILLVEDEEMLLWTTTKMLEQIGYTVIQAATPEEAIAICSTAEPVDLILTDVVMPGMNGREMVDEVKKIRRGVKVLFMSGYTAEIVAKRGVVEEGMHYIQKPLDLRSLHEKIRSLIHPR</sequence>
<dbReference type="InterPro" id="IPR000700">
    <property type="entry name" value="PAS-assoc_C"/>
</dbReference>
<dbReference type="SMART" id="SM00448">
    <property type="entry name" value="REC"/>
    <property type="match status" value="1"/>
</dbReference>
<dbReference type="PROSITE" id="PS50112">
    <property type="entry name" value="PAS"/>
    <property type="match status" value="1"/>
</dbReference>
<dbReference type="EMBL" id="JAEMHM010000017">
    <property type="protein sequence ID" value="MBJ6726784.1"/>
    <property type="molecule type" value="Genomic_DNA"/>
</dbReference>
<dbReference type="InterPro" id="IPR011006">
    <property type="entry name" value="CheY-like_superfamily"/>
</dbReference>
<dbReference type="SMART" id="SM00387">
    <property type="entry name" value="HATPase_c"/>
    <property type="match status" value="1"/>
</dbReference>
<dbReference type="InterPro" id="IPR013656">
    <property type="entry name" value="PAS_4"/>
</dbReference>
<dbReference type="Pfam" id="PF00512">
    <property type="entry name" value="HisKA"/>
    <property type="match status" value="1"/>
</dbReference>
<dbReference type="InterPro" id="IPR035965">
    <property type="entry name" value="PAS-like_dom_sf"/>
</dbReference>
<evidence type="ECO:0000256" key="5">
    <source>
        <dbReference type="ARBA" id="ARBA00022679"/>
    </source>
</evidence>
<dbReference type="CDD" id="cd00130">
    <property type="entry name" value="PAS"/>
    <property type="match status" value="2"/>
</dbReference>
<dbReference type="Gene3D" id="1.10.287.130">
    <property type="match status" value="1"/>
</dbReference>
<evidence type="ECO:0000259" key="11">
    <source>
        <dbReference type="PROSITE" id="PS50112"/>
    </source>
</evidence>
<dbReference type="SMART" id="SM00388">
    <property type="entry name" value="HisKA"/>
    <property type="match status" value="1"/>
</dbReference>
<dbReference type="CDD" id="cd00082">
    <property type="entry name" value="HisKA"/>
    <property type="match status" value="1"/>
</dbReference>
<dbReference type="SUPFAM" id="SSF55874">
    <property type="entry name" value="ATPase domain of HSP90 chaperone/DNA topoisomerase II/histidine kinase"/>
    <property type="match status" value="1"/>
</dbReference>
<dbReference type="InterPro" id="IPR003660">
    <property type="entry name" value="HAMP_dom"/>
</dbReference>
<dbReference type="Pfam" id="PF02518">
    <property type="entry name" value="HATPase_c"/>
    <property type="match status" value="1"/>
</dbReference>
<evidence type="ECO:0000256" key="8">
    <source>
        <dbReference type="SAM" id="Phobius"/>
    </source>
</evidence>
<dbReference type="PROSITE" id="PS50110">
    <property type="entry name" value="RESPONSE_REGULATORY"/>
    <property type="match status" value="1"/>
</dbReference>
<dbReference type="PANTHER" id="PTHR43065:SF42">
    <property type="entry name" value="TWO-COMPONENT SENSOR PPRA"/>
    <property type="match status" value="1"/>
</dbReference>
<dbReference type="RefSeq" id="WP_199385697.1">
    <property type="nucleotide sequence ID" value="NZ_JAEMHM010000017.1"/>
</dbReference>
<evidence type="ECO:0000313" key="15">
    <source>
        <dbReference type="Proteomes" id="UP000636888"/>
    </source>
</evidence>
<keyword evidence="8" id="KW-1133">Transmembrane helix</keyword>
<evidence type="ECO:0000256" key="4">
    <source>
        <dbReference type="ARBA" id="ARBA00022553"/>
    </source>
</evidence>
<evidence type="ECO:0000256" key="1">
    <source>
        <dbReference type="ARBA" id="ARBA00000085"/>
    </source>
</evidence>
<proteinExistence type="predicted"/>
<feature type="modified residue" description="4-aspartylphosphate" evidence="7">
    <location>
        <position position="799"/>
    </location>
</feature>